<feature type="chain" id="PRO_5014824008" description="Secreted protein" evidence="2">
    <location>
        <begin position="37"/>
        <end position="202"/>
    </location>
</feature>
<evidence type="ECO:0000313" key="3">
    <source>
        <dbReference type="EMBL" id="AUX40726.1"/>
    </source>
</evidence>
<dbReference type="EMBL" id="CP012673">
    <property type="protein sequence ID" value="AUX40726.1"/>
    <property type="molecule type" value="Genomic_DNA"/>
</dbReference>
<proteinExistence type="predicted"/>
<gene>
    <name evidence="3" type="ORF">SOCE26_021270</name>
</gene>
<sequence>MSRGRRGRRPRPRRVARRRAPLLLVALAGAIGAAGAAGCDDLSRFSTAEGEAYCGAITLGGAFRAGLSPRVQMRLSLDAGALDGPEPPGALSTYEAPDGTTPERRLLDGAPLRPISALAHDPLSRLEFGDGRERNAVYAVSASDPAAESMLVILSLRTDESVEVRLIRAGQAPPASGEALGPGQRQIFGVFRLTRRSGTCGF</sequence>
<name>A0A2L0EN55_SORCE</name>
<dbReference type="RefSeq" id="WP_234023554.1">
    <property type="nucleotide sequence ID" value="NZ_CP012673.1"/>
</dbReference>
<dbReference type="AlphaFoldDB" id="A0A2L0EN55"/>
<evidence type="ECO:0008006" key="5">
    <source>
        <dbReference type="Google" id="ProtNLM"/>
    </source>
</evidence>
<keyword evidence="2" id="KW-0732">Signal</keyword>
<dbReference type="Proteomes" id="UP000238348">
    <property type="component" value="Chromosome"/>
</dbReference>
<evidence type="ECO:0000313" key="4">
    <source>
        <dbReference type="Proteomes" id="UP000238348"/>
    </source>
</evidence>
<accession>A0A2L0EN55</accession>
<evidence type="ECO:0000256" key="1">
    <source>
        <dbReference type="SAM" id="MobiDB-lite"/>
    </source>
</evidence>
<evidence type="ECO:0000256" key="2">
    <source>
        <dbReference type="SAM" id="SignalP"/>
    </source>
</evidence>
<reference evidence="3 4" key="1">
    <citation type="submission" date="2015-09" db="EMBL/GenBank/DDBJ databases">
        <title>Sorangium comparison.</title>
        <authorList>
            <person name="Zaburannyi N."/>
            <person name="Bunk B."/>
            <person name="Overmann J."/>
            <person name="Mueller R."/>
        </authorList>
    </citation>
    <scope>NUCLEOTIDE SEQUENCE [LARGE SCALE GENOMIC DNA]</scope>
    <source>
        <strain evidence="3 4">So ce26</strain>
    </source>
</reference>
<feature type="region of interest" description="Disordered" evidence="1">
    <location>
        <begin position="82"/>
        <end position="101"/>
    </location>
</feature>
<protein>
    <recommendedName>
        <fullName evidence="5">Secreted protein</fullName>
    </recommendedName>
</protein>
<feature type="signal peptide" evidence="2">
    <location>
        <begin position="1"/>
        <end position="36"/>
    </location>
</feature>
<organism evidence="3 4">
    <name type="scientific">Sorangium cellulosum</name>
    <name type="common">Polyangium cellulosum</name>
    <dbReference type="NCBI Taxonomy" id="56"/>
    <lineage>
        <taxon>Bacteria</taxon>
        <taxon>Pseudomonadati</taxon>
        <taxon>Myxococcota</taxon>
        <taxon>Polyangia</taxon>
        <taxon>Polyangiales</taxon>
        <taxon>Polyangiaceae</taxon>
        <taxon>Sorangium</taxon>
    </lineage>
</organism>